<evidence type="ECO:0000256" key="5">
    <source>
        <dbReference type="ARBA" id="ARBA00023136"/>
    </source>
</evidence>
<dbReference type="Gene3D" id="3.30.700.10">
    <property type="entry name" value="Glycoprotein, Type 4 Pilin"/>
    <property type="match status" value="1"/>
</dbReference>
<dbReference type="Pfam" id="PF07963">
    <property type="entry name" value="N_methyl"/>
    <property type="match status" value="1"/>
</dbReference>
<evidence type="ECO:0000256" key="2">
    <source>
        <dbReference type="ARBA" id="ARBA00022481"/>
    </source>
</evidence>
<dbReference type="Proteomes" id="UP000295707">
    <property type="component" value="Unassembled WGS sequence"/>
</dbReference>
<organism evidence="8 9">
    <name type="scientific">Thiogranum longum</name>
    <dbReference type="NCBI Taxonomy" id="1537524"/>
    <lineage>
        <taxon>Bacteria</taxon>
        <taxon>Pseudomonadati</taxon>
        <taxon>Pseudomonadota</taxon>
        <taxon>Gammaproteobacteria</taxon>
        <taxon>Chromatiales</taxon>
        <taxon>Ectothiorhodospiraceae</taxon>
        <taxon>Thiogranum</taxon>
    </lineage>
</organism>
<dbReference type="InterPro" id="IPR045584">
    <property type="entry name" value="Pilin-like"/>
</dbReference>
<evidence type="ECO:0000256" key="6">
    <source>
        <dbReference type="SAM" id="MobiDB-lite"/>
    </source>
</evidence>
<feature type="region of interest" description="Disordered" evidence="6">
    <location>
        <begin position="68"/>
        <end position="97"/>
    </location>
</feature>
<evidence type="ECO:0000256" key="3">
    <source>
        <dbReference type="ARBA" id="ARBA00022692"/>
    </source>
</evidence>
<accession>A0A4R1H577</accession>
<dbReference type="SUPFAM" id="SSF54523">
    <property type="entry name" value="Pili subunits"/>
    <property type="match status" value="1"/>
</dbReference>
<feature type="compositionally biased region" description="Polar residues" evidence="6">
    <location>
        <begin position="73"/>
        <end position="90"/>
    </location>
</feature>
<evidence type="ECO:0000256" key="1">
    <source>
        <dbReference type="ARBA" id="ARBA00004167"/>
    </source>
</evidence>
<keyword evidence="4 7" id="KW-1133">Transmembrane helix</keyword>
<dbReference type="PROSITE" id="PS00409">
    <property type="entry name" value="PROKAR_NTER_METHYL"/>
    <property type="match status" value="1"/>
</dbReference>
<keyword evidence="5 7" id="KW-0472">Membrane</keyword>
<dbReference type="GO" id="GO:0015628">
    <property type="term" value="P:protein secretion by the type II secretion system"/>
    <property type="evidence" value="ECO:0007669"/>
    <property type="project" value="InterPro"/>
</dbReference>
<comment type="subcellular location">
    <subcellularLocation>
        <location evidence="1">Membrane</location>
        <topology evidence="1">Single-pass membrane protein</topology>
    </subcellularLocation>
</comment>
<evidence type="ECO:0000313" key="9">
    <source>
        <dbReference type="Proteomes" id="UP000295707"/>
    </source>
</evidence>
<keyword evidence="9" id="KW-1185">Reference proteome</keyword>
<keyword evidence="3 7" id="KW-0812">Transmembrane</keyword>
<reference evidence="8 9" key="1">
    <citation type="submission" date="2019-03" db="EMBL/GenBank/DDBJ databases">
        <title>Genomic Encyclopedia of Type Strains, Phase IV (KMG-IV): sequencing the most valuable type-strain genomes for metagenomic binning, comparative biology and taxonomic classification.</title>
        <authorList>
            <person name="Goeker M."/>
        </authorList>
    </citation>
    <scope>NUCLEOTIDE SEQUENCE [LARGE SCALE GENOMIC DNA]</scope>
    <source>
        <strain evidence="8 9">DSM 19610</strain>
    </source>
</reference>
<dbReference type="InterPro" id="IPR012902">
    <property type="entry name" value="N_methyl_site"/>
</dbReference>
<dbReference type="EMBL" id="SMFX01000001">
    <property type="protein sequence ID" value="TCK16864.1"/>
    <property type="molecule type" value="Genomic_DNA"/>
</dbReference>
<proteinExistence type="predicted"/>
<protein>
    <submittedName>
        <fullName evidence="8">Prepilin-type N-terminal cleavage/methylation domain-containing protein</fullName>
    </submittedName>
</protein>
<keyword evidence="2" id="KW-0488">Methylation</keyword>
<evidence type="ECO:0000256" key="7">
    <source>
        <dbReference type="SAM" id="Phobius"/>
    </source>
</evidence>
<dbReference type="GO" id="GO:0015627">
    <property type="term" value="C:type II protein secretion system complex"/>
    <property type="evidence" value="ECO:0007669"/>
    <property type="project" value="InterPro"/>
</dbReference>
<comment type="caution">
    <text evidence="8">The sequence shown here is derived from an EMBL/GenBank/DDBJ whole genome shotgun (WGS) entry which is preliminary data.</text>
</comment>
<feature type="transmembrane region" description="Helical" evidence="7">
    <location>
        <begin position="12"/>
        <end position="35"/>
    </location>
</feature>
<dbReference type="InterPro" id="IPR002416">
    <property type="entry name" value="T2SS_protein-GspH"/>
</dbReference>
<evidence type="ECO:0000313" key="8">
    <source>
        <dbReference type="EMBL" id="TCK16864.1"/>
    </source>
</evidence>
<dbReference type="RefSeq" id="WP_132970795.1">
    <property type="nucleotide sequence ID" value="NZ_SMFX01000001.1"/>
</dbReference>
<gene>
    <name evidence="8" type="ORF">DFR30_0083</name>
</gene>
<dbReference type="OrthoDB" id="7067387at2"/>
<name>A0A4R1H577_9GAMM</name>
<dbReference type="PRINTS" id="PR00885">
    <property type="entry name" value="BCTERIALGSPH"/>
</dbReference>
<dbReference type="AlphaFoldDB" id="A0A4R1H577"/>
<evidence type="ECO:0000256" key="4">
    <source>
        <dbReference type="ARBA" id="ARBA00022989"/>
    </source>
</evidence>
<sequence>MTDTTTQRGFTLIEMAIVLVILGLLLGGVLAPLSARQEQERRDKNAELLEKARDALIGFALVNGRLPCPDTDTAGNPGSGQENSPCSTNPATPPPQGRLPWVTLGVVGEYDAWGAPNQIRYIVNGGFTTPFTLGTAGSFNGIIEVHTAAGNCGTTNNLVAWNIPALIWSSAQTNYATQSPPRADEAENADIDRCFVYREYSTRDGQEFDDQMVWVSQNVLFNRMIEAGRLP</sequence>
<dbReference type="GO" id="GO:0016020">
    <property type="term" value="C:membrane"/>
    <property type="evidence" value="ECO:0007669"/>
    <property type="project" value="UniProtKB-SubCell"/>
</dbReference>
<dbReference type="NCBIfam" id="TIGR02532">
    <property type="entry name" value="IV_pilin_GFxxxE"/>
    <property type="match status" value="1"/>
</dbReference>